<dbReference type="AlphaFoldDB" id="A0A157ZF61"/>
<name>A0A157ZF61_9BURK</name>
<dbReference type="Proteomes" id="UP000054851">
    <property type="component" value="Unassembled WGS sequence"/>
</dbReference>
<dbReference type="EMBL" id="FCOA02000002">
    <property type="protein sequence ID" value="SAK44138.1"/>
    <property type="molecule type" value="Genomic_DNA"/>
</dbReference>
<gene>
    <name evidence="1" type="ORF">AWB79_00779</name>
</gene>
<organism evidence="1 2">
    <name type="scientific">Caballeronia hypogeia</name>
    <dbReference type="NCBI Taxonomy" id="1777140"/>
    <lineage>
        <taxon>Bacteria</taxon>
        <taxon>Pseudomonadati</taxon>
        <taxon>Pseudomonadota</taxon>
        <taxon>Betaproteobacteria</taxon>
        <taxon>Burkholderiales</taxon>
        <taxon>Burkholderiaceae</taxon>
        <taxon>Caballeronia</taxon>
    </lineage>
</organism>
<keyword evidence="2" id="KW-1185">Reference proteome</keyword>
<protein>
    <recommendedName>
        <fullName evidence="3">Lipoprotein</fullName>
    </recommendedName>
</protein>
<comment type="caution">
    <text evidence="1">The sequence shown here is derived from an EMBL/GenBank/DDBJ whole genome shotgun (WGS) entry which is preliminary data.</text>
</comment>
<accession>A0A157ZF61</accession>
<dbReference type="STRING" id="1777140.AWB79_00779"/>
<reference evidence="1" key="1">
    <citation type="submission" date="2016-01" db="EMBL/GenBank/DDBJ databases">
        <authorList>
            <person name="Peeters C."/>
        </authorList>
    </citation>
    <scope>NUCLEOTIDE SEQUENCE</scope>
    <source>
        <strain evidence="1">LMG 29322</strain>
    </source>
</reference>
<proteinExistence type="predicted"/>
<evidence type="ECO:0000313" key="1">
    <source>
        <dbReference type="EMBL" id="SAK44138.1"/>
    </source>
</evidence>
<evidence type="ECO:0008006" key="3">
    <source>
        <dbReference type="Google" id="ProtNLM"/>
    </source>
</evidence>
<sequence length="106" mass="11724">MSGAVKGKWFYSSLVVTSACFAPALQNSSFAALMRFDYKTFHIDCTARHDPDGSYYAHARITRDPGEAAAHVEIFESGELDVFTIESDAVHCARAWAIEWCDEALA</sequence>
<evidence type="ECO:0000313" key="2">
    <source>
        <dbReference type="Proteomes" id="UP000054851"/>
    </source>
</evidence>
<dbReference type="PROSITE" id="PS51257">
    <property type="entry name" value="PROKAR_LIPOPROTEIN"/>
    <property type="match status" value="1"/>
</dbReference>